<reference evidence="3" key="1">
    <citation type="submission" date="2018-06" db="EMBL/GenBank/DDBJ databases">
        <authorList>
            <person name="Zhirakovskaya E."/>
        </authorList>
    </citation>
    <scope>NUCLEOTIDE SEQUENCE</scope>
</reference>
<keyword evidence="1" id="KW-0328">Glycosyltransferase</keyword>
<dbReference type="EMBL" id="UOFR01000041">
    <property type="protein sequence ID" value="VAW96885.1"/>
    <property type="molecule type" value="Genomic_DNA"/>
</dbReference>
<protein>
    <recommendedName>
        <fullName evidence="4">ADP-heptose--lipooligosaccharide heptosyltransferase II</fullName>
    </recommendedName>
</protein>
<evidence type="ECO:0008006" key="4">
    <source>
        <dbReference type="Google" id="ProtNLM"/>
    </source>
</evidence>
<name>A0A3B0ZTL0_9ZZZZ</name>
<proteinExistence type="predicted"/>
<dbReference type="GO" id="GO:0008713">
    <property type="term" value="F:ADP-heptose-lipopolysaccharide heptosyltransferase activity"/>
    <property type="evidence" value="ECO:0007669"/>
    <property type="project" value="TreeGrafter"/>
</dbReference>
<dbReference type="InterPro" id="IPR002201">
    <property type="entry name" value="Glyco_trans_9"/>
</dbReference>
<dbReference type="GO" id="GO:0005829">
    <property type="term" value="C:cytosol"/>
    <property type="evidence" value="ECO:0007669"/>
    <property type="project" value="TreeGrafter"/>
</dbReference>
<dbReference type="Gene3D" id="3.40.50.2000">
    <property type="entry name" value="Glycogen Phosphorylase B"/>
    <property type="match status" value="2"/>
</dbReference>
<dbReference type="Pfam" id="PF01075">
    <property type="entry name" value="Glyco_transf_9"/>
    <property type="match status" value="1"/>
</dbReference>
<dbReference type="PANTHER" id="PTHR30160">
    <property type="entry name" value="TETRAACYLDISACCHARIDE 4'-KINASE-RELATED"/>
    <property type="match status" value="1"/>
</dbReference>
<keyword evidence="2" id="KW-0808">Transferase</keyword>
<evidence type="ECO:0000256" key="2">
    <source>
        <dbReference type="ARBA" id="ARBA00022679"/>
    </source>
</evidence>
<accession>A0A3B0ZTL0</accession>
<evidence type="ECO:0000313" key="3">
    <source>
        <dbReference type="EMBL" id="VAW96885.1"/>
    </source>
</evidence>
<dbReference type="AlphaFoldDB" id="A0A3B0ZTL0"/>
<dbReference type="GO" id="GO:0009244">
    <property type="term" value="P:lipopolysaccharide core region biosynthetic process"/>
    <property type="evidence" value="ECO:0007669"/>
    <property type="project" value="TreeGrafter"/>
</dbReference>
<dbReference type="InterPro" id="IPR051199">
    <property type="entry name" value="LPS_LOS_Heptosyltrfase"/>
</dbReference>
<evidence type="ECO:0000256" key="1">
    <source>
        <dbReference type="ARBA" id="ARBA00022676"/>
    </source>
</evidence>
<dbReference type="CDD" id="cd03789">
    <property type="entry name" value="GT9_LPS_heptosyltransferase"/>
    <property type="match status" value="1"/>
</dbReference>
<sequence>MKLWTEKRTWVNRRAKSKLARLSTDDIDSILVIKHAAYGDLLCMRPFLVTLRQSFPKAKITLSTIEHYQRGTPDDLVDHVHILPTKHKSLMARFHAMRELGHHTLLFDLTESTPSFLLSLFTSAEFKVGYQHRSIHKFIYDVAILRAEYRFETETFLEQLHVLGLQYDWPPDYKMPITAINRSKPYVIYFPTASAKNKSWPAELFIQLIEQTARQYPQYDHIVLSGLADWEIEVANKISSELKTYQNVIKLAAGKDDTSLIKGANALVANDTGIRHLAIATETPSVGIFFYATPFGYWPRFGGHQVVFERDGSVPSVNNVKQALDLILDLE</sequence>
<organism evidence="3">
    <name type="scientific">hydrothermal vent metagenome</name>
    <dbReference type="NCBI Taxonomy" id="652676"/>
    <lineage>
        <taxon>unclassified sequences</taxon>
        <taxon>metagenomes</taxon>
        <taxon>ecological metagenomes</taxon>
    </lineage>
</organism>
<dbReference type="PANTHER" id="PTHR30160:SF19">
    <property type="entry name" value="LIPOPOLYSACCHARIDE HEPTOSYLTRANSFERASE 1"/>
    <property type="match status" value="1"/>
</dbReference>
<gene>
    <name evidence="3" type="ORF">MNBD_GAMMA21-2924</name>
</gene>
<dbReference type="SUPFAM" id="SSF53756">
    <property type="entry name" value="UDP-Glycosyltransferase/glycogen phosphorylase"/>
    <property type="match status" value="1"/>
</dbReference>